<keyword evidence="3" id="KW-1185">Reference proteome</keyword>
<dbReference type="KEGG" id="nar:Saro_1846"/>
<name>Q2G787_NOVAD</name>
<sequence length="109" mass="10959">MKARIAPAALALALAAGACSPSKLAYGKVRSALVDAGLSDSDAVCMAERMTDRLSLGQLKRLQALQGAKRGLADYVAAVRRLGDAELLGVTSSSAALCATGLAPEKSGG</sequence>
<dbReference type="STRING" id="279238.Saro_1846"/>
<keyword evidence="1" id="KW-0732">Signal</keyword>
<feature type="signal peptide" evidence="1">
    <location>
        <begin position="1"/>
        <end position="25"/>
    </location>
</feature>
<evidence type="ECO:0000256" key="1">
    <source>
        <dbReference type="SAM" id="SignalP"/>
    </source>
</evidence>
<evidence type="ECO:0000313" key="3">
    <source>
        <dbReference type="Proteomes" id="UP000009134"/>
    </source>
</evidence>
<evidence type="ECO:0008006" key="4">
    <source>
        <dbReference type="Google" id="ProtNLM"/>
    </source>
</evidence>
<dbReference type="AlphaFoldDB" id="Q2G787"/>
<protein>
    <recommendedName>
        <fullName evidence="4">Lipoprotein</fullName>
    </recommendedName>
</protein>
<dbReference type="RefSeq" id="WP_011445496.1">
    <property type="nucleotide sequence ID" value="NC_007794.1"/>
</dbReference>
<dbReference type="Proteomes" id="UP000009134">
    <property type="component" value="Chromosome"/>
</dbReference>
<organism evidence="2 3">
    <name type="scientific">Novosphingobium aromaticivorans (strain ATCC 700278 / DSM 12444 / CCUG 56034 / CIP 105152 / NBRC 16084 / F199)</name>
    <dbReference type="NCBI Taxonomy" id="279238"/>
    <lineage>
        <taxon>Bacteria</taxon>
        <taxon>Pseudomonadati</taxon>
        <taxon>Pseudomonadota</taxon>
        <taxon>Alphaproteobacteria</taxon>
        <taxon>Sphingomonadales</taxon>
        <taxon>Sphingomonadaceae</taxon>
        <taxon>Novosphingobium</taxon>
    </lineage>
</organism>
<dbReference type="PROSITE" id="PS51257">
    <property type="entry name" value="PROKAR_LIPOPROTEIN"/>
    <property type="match status" value="1"/>
</dbReference>
<dbReference type="eggNOG" id="ENOG502ZURJ">
    <property type="taxonomic scope" value="Bacteria"/>
</dbReference>
<gene>
    <name evidence="2" type="ordered locus">Saro_1846</name>
</gene>
<evidence type="ECO:0000313" key="2">
    <source>
        <dbReference type="EMBL" id="ABD26286.1"/>
    </source>
</evidence>
<dbReference type="EMBL" id="CP000248">
    <property type="protein sequence ID" value="ABD26286.1"/>
    <property type="molecule type" value="Genomic_DNA"/>
</dbReference>
<accession>Q2G787</accession>
<proteinExistence type="predicted"/>
<reference evidence="3" key="1">
    <citation type="submission" date="2006-01" db="EMBL/GenBank/DDBJ databases">
        <title>Complete sequence of Novosphingobium aromaticivorans DSM 12444.</title>
        <authorList>
            <consortium name="US DOE Joint Genome Institute"/>
            <person name="Copeland A."/>
            <person name="Lucas S."/>
            <person name="Lapidus A."/>
            <person name="Barry K."/>
            <person name="Detter J.C."/>
            <person name="Glavina T."/>
            <person name="Hammon N."/>
            <person name="Israni S."/>
            <person name="Pitluck S."/>
            <person name="Chain P."/>
            <person name="Malfatti S."/>
            <person name="Shin M."/>
            <person name="Vergez L."/>
            <person name="Schmutz J."/>
            <person name="Larimer F."/>
            <person name="Land M."/>
            <person name="Kyrpides N."/>
            <person name="Ivanova N."/>
            <person name="Fredrickson J."/>
            <person name="Balkwill D."/>
            <person name="Romine M.F."/>
            <person name="Richardson P."/>
        </authorList>
    </citation>
    <scope>NUCLEOTIDE SEQUENCE [LARGE SCALE GENOMIC DNA]</scope>
    <source>
        <strain evidence="3">ATCC 700278 / DSM 12444 / CCUG 56034 / CIP 105152 / NBRC 16084 / F199</strain>
    </source>
</reference>
<feature type="chain" id="PRO_5004207961" description="Lipoprotein" evidence="1">
    <location>
        <begin position="26"/>
        <end position="109"/>
    </location>
</feature>
<dbReference type="HOGENOM" id="CLU_175614_0_0_5"/>